<sequence length="188" mass="20007">MFAGHFGVAAIVKAKAPEVPLWSLIVSSQLMDLVFLPLSLAGVEMIELIGDGGYGETIIHADYTHSLIGALLISLIAGLLAGLFWNRKSGIIIGSVAFSHWLLDLIVHRSDMPILPGNLGGFPLLGLGLWAVPTVSMAFEGLLIIAGSLLYFRYAINSAGSQRRGIGALMGSTMMLFLVFSLLSSMFS</sequence>
<reference evidence="1 2" key="1">
    <citation type="submission" date="2019-04" db="EMBL/GenBank/DDBJ databases">
        <title>Bacillus sediminilitoris sp. nov., isolated from a tidal flat sediment on the East China Sea.</title>
        <authorList>
            <person name="Wei Y."/>
            <person name="Mao H."/>
            <person name="Fang J."/>
        </authorList>
    </citation>
    <scope>NUCLEOTIDE SEQUENCE [LARGE SCALE GENOMIC DNA]</scope>
    <source>
        <strain evidence="1 2">DSL-17</strain>
    </source>
</reference>
<evidence type="ECO:0000313" key="1">
    <source>
        <dbReference type="EMBL" id="THF78632.1"/>
    </source>
</evidence>
<organism evidence="1 2">
    <name type="scientific">Metabacillus sediminilitoris</name>
    <dbReference type="NCBI Taxonomy" id="2567941"/>
    <lineage>
        <taxon>Bacteria</taxon>
        <taxon>Bacillati</taxon>
        <taxon>Bacillota</taxon>
        <taxon>Bacilli</taxon>
        <taxon>Bacillales</taxon>
        <taxon>Bacillaceae</taxon>
        <taxon>Metabacillus</taxon>
    </lineage>
</organism>
<dbReference type="OrthoDB" id="327431at2"/>
<name>A0A4S4BU43_9BACI</name>
<dbReference type="Proteomes" id="UP000310334">
    <property type="component" value="Unassembled WGS sequence"/>
</dbReference>
<gene>
    <name evidence="1" type="ORF">E6W99_15825</name>
</gene>
<accession>A0A4S4BU43</accession>
<dbReference type="RefSeq" id="WP_136355546.1">
    <property type="nucleotide sequence ID" value="NZ_CP046266.1"/>
</dbReference>
<dbReference type="AlphaFoldDB" id="A0A4S4BU43"/>
<keyword evidence="2" id="KW-1185">Reference proteome</keyword>
<protein>
    <submittedName>
        <fullName evidence="1">Permease</fullName>
    </submittedName>
</protein>
<comment type="caution">
    <text evidence="1">The sequence shown here is derived from an EMBL/GenBank/DDBJ whole genome shotgun (WGS) entry which is preliminary data.</text>
</comment>
<dbReference type="EMBL" id="SSNT01000011">
    <property type="protein sequence ID" value="THF78632.1"/>
    <property type="molecule type" value="Genomic_DNA"/>
</dbReference>
<evidence type="ECO:0000313" key="2">
    <source>
        <dbReference type="Proteomes" id="UP000310334"/>
    </source>
</evidence>
<proteinExistence type="predicted"/>